<keyword evidence="11" id="KW-1185">Reference proteome</keyword>
<keyword evidence="7" id="KW-0998">Cell outer membrane</keyword>
<evidence type="ECO:0000256" key="5">
    <source>
        <dbReference type="ARBA" id="ARBA00022692"/>
    </source>
</evidence>
<evidence type="ECO:0000256" key="2">
    <source>
        <dbReference type="ARBA" id="ARBA00007613"/>
    </source>
</evidence>
<dbReference type="InterPro" id="IPR051906">
    <property type="entry name" value="TolC-like"/>
</dbReference>
<feature type="signal peptide" evidence="9">
    <location>
        <begin position="1"/>
        <end position="21"/>
    </location>
</feature>
<organism evidence="10 11">
    <name type="scientific">Fodinibius roseus</name>
    <dbReference type="NCBI Taxonomy" id="1194090"/>
    <lineage>
        <taxon>Bacteria</taxon>
        <taxon>Pseudomonadati</taxon>
        <taxon>Balneolota</taxon>
        <taxon>Balneolia</taxon>
        <taxon>Balneolales</taxon>
        <taxon>Balneolaceae</taxon>
        <taxon>Fodinibius</taxon>
    </lineage>
</organism>
<comment type="similarity">
    <text evidence="2">Belongs to the outer membrane factor (OMF) (TC 1.B.17) family.</text>
</comment>
<evidence type="ECO:0000256" key="7">
    <source>
        <dbReference type="ARBA" id="ARBA00023237"/>
    </source>
</evidence>
<dbReference type="InterPro" id="IPR003423">
    <property type="entry name" value="OMP_efflux"/>
</dbReference>
<evidence type="ECO:0000256" key="9">
    <source>
        <dbReference type="SAM" id="SignalP"/>
    </source>
</evidence>
<keyword evidence="3" id="KW-0813">Transport</keyword>
<dbReference type="SUPFAM" id="SSF56954">
    <property type="entry name" value="Outer membrane efflux proteins (OEP)"/>
    <property type="match status" value="1"/>
</dbReference>
<dbReference type="AlphaFoldDB" id="A0A1M4T6U0"/>
<proteinExistence type="inferred from homology"/>
<reference evidence="10 11" key="1">
    <citation type="submission" date="2016-11" db="EMBL/GenBank/DDBJ databases">
        <authorList>
            <person name="Jaros S."/>
            <person name="Januszkiewicz K."/>
            <person name="Wedrychowicz H."/>
        </authorList>
    </citation>
    <scope>NUCLEOTIDE SEQUENCE [LARGE SCALE GENOMIC DNA]</scope>
    <source>
        <strain evidence="10 11">DSM 21986</strain>
    </source>
</reference>
<evidence type="ECO:0000256" key="8">
    <source>
        <dbReference type="SAM" id="Coils"/>
    </source>
</evidence>
<keyword evidence="4" id="KW-1134">Transmembrane beta strand</keyword>
<keyword evidence="6" id="KW-0472">Membrane</keyword>
<dbReference type="Proteomes" id="UP000184041">
    <property type="component" value="Unassembled WGS sequence"/>
</dbReference>
<evidence type="ECO:0000256" key="6">
    <source>
        <dbReference type="ARBA" id="ARBA00023136"/>
    </source>
</evidence>
<dbReference type="GO" id="GO:0015562">
    <property type="term" value="F:efflux transmembrane transporter activity"/>
    <property type="evidence" value="ECO:0007669"/>
    <property type="project" value="InterPro"/>
</dbReference>
<accession>A0A1M4T6U0</accession>
<dbReference type="RefSeq" id="WP_073058966.1">
    <property type="nucleotide sequence ID" value="NZ_FQUS01000001.1"/>
</dbReference>
<dbReference type="PANTHER" id="PTHR30026">
    <property type="entry name" value="OUTER MEMBRANE PROTEIN TOLC"/>
    <property type="match status" value="1"/>
</dbReference>
<evidence type="ECO:0000256" key="1">
    <source>
        <dbReference type="ARBA" id="ARBA00004442"/>
    </source>
</evidence>
<dbReference type="STRING" id="1194090.SAMN05443144_101225"/>
<evidence type="ECO:0000256" key="3">
    <source>
        <dbReference type="ARBA" id="ARBA00022448"/>
    </source>
</evidence>
<comment type="subcellular location">
    <subcellularLocation>
        <location evidence="1">Cell outer membrane</location>
    </subcellularLocation>
</comment>
<evidence type="ECO:0000313" key="10">
    <source>
        <dbReference type="EMBL" id="SHE40252.1"/>
    </source>
</evidence>
<dbReference type="OrthoDB" id="1522506at2"/>
<dbReference type="GO" id="GO:0009279">
    <property type="term" value="C:cell outer membrane"/>
    <property type="evidence" value="ECO:0007669"/>
    <property type="project" value="UniProtKB-SubCell"/>
</dbReference>
<dbReference type="GO" id="GO:0015288">
    <property type="term" value="F:porin activity"/>
    <property type="evidence" value="ECO:0007669"/>
    <property type="project" value="TreeGrafter"/>
</dbReference>
<feature type="chain" id="PRO_5012454436" evidence="9">
    <location>
        <begin position="22"/>
        <end position="460"/>
    </location>
</feature>
<keyword evidence="8" id="KW-0175">Coiled coil</keyword>
<dbReference type="EMBL" id="FQUS01000001">
    <property type="protein sequence ID" value="SHE40252.1"/>
    <property type="molecule type" value="Genomic_DNA"/>
</dbReference>
<evidence type="ECO:0000313" key="11">
    <source>
        <dbReference type="Proteomes" id="UP000184041"/>
    </source>
</evidence>
<sequence length="460" mass="52718">MKKYIVVLSLFLLGCPLGTYAQDTVRVSLQEFIDRGMKNAGQLKYERQKVNIAENQVSQANAKRYLPEFNLSTQHGVVPGVTSNTDLSEDEYYLDPDLENDWENWAVFTRAEVNAVQPLFTWGALSNAVKAAESAAVAAKEQFEQQQADLKVRLIELYQSHLLTQEIMRLLDEATGTINDIEKQLEEKEKEGAEDFDESDFFKFKIFKSEFATRATEVQESAAMTRRIWDYVMQSEEGTVYLPETRFLDPVPEELKEIDFYRMNAIKQRSEVKAIEAGIDAAEYGLRAQKSQTLPALVLGLRGSFANTPNRPRQSNPFIINNSNYLSASFGLVIRQNLDFLSINADIERRQLQHRQAKYLKEAAVDGIVLEINEAYKKASLSKVKVENTDDALVTSKKWLRQEQLDYDFGIGDTKDLIDAMQKELELRVKKKRDIFELNKNMIQLYRKSGLPITQIFNNE</sequence>
<gene>
    <name evidence="10" type="ORF">SAMN05443144_101225</name>
</gene>
<keyword evidence="9" id="KW-0732">Signal</keyword>
<keyword evidence="5" id="KW-0812">Transmembrane</keyword>
<evidence type="ECO:0000256" key="4">
    <source>
        <dbReference type="ARBA" id="ARBA00022452"/>
    </source>
</evidence>
<name>A0A1M4T6U0_9BACT</name>
<dbReference type="Pfam" id="PF02321">
    <property type="entry name" value="OEP"/>
    <property type="match status" value="2"/>
</dbReference>
<feature type="coiled-coil region" evidence="8">
    <location>
        <begin position="129"/>
        <end position="198"/>
    </location>
</feature>
<dbReference type="PROSITE" id="PS51257">
    <property type="entry name" value="PROKAR_LIPOPROTEIN"/>
    <property type="match status" value="1"/>
</dbReference>
<dbReference type="GO" id="GO:1990281">
    <property type="term" value="C:efflux pump complex"/>
    <property type="evidence" value="ECO:0007669"/>
    <property type="project" value="TreeGrafter"/>
</dbReference>
<protein>
    <submittedName>
        <fullName evidence="10">Outer membrane protein TolC</fullName>
    </submittedName>
</protein>
<dbReference type="PANTHER" id="PTHR30026:SF20">
    <property type="entry name" value="OUTER MEMBRANE PROTEIN TOLC"/>
    <property type="match status" value="1"/>
</dbReference>
<dbReference type="Gene3D" id="1.20.1600.10">
    <property type="entry name" value="Outer membrane efflux proteins (OEP)"/>
    <property type="match status" value="1"/>
</dbReference>